<evidence type="ECO:0000259" key="5">
    <source>
        <dbReference type="PROSITE" id="PS51063"/>
    </source>
</evidence>
<dbReference type="InterPro" id="IPR014710">
    <property type="entry name" value="RmlC-like_jellyroll"/>
</dbReference>
<gene>
    <name evidence="6" type="ORF">UK23_08500</name>
</gene>
<dbReference type="AlphaFoldDB" id="A0A0F0HBK7"/>
<dbReference type="RefSeq" id="WP_045310845.1">
    <property type="nucleotide sequence ID" value="NZ_JYJG01000045.1"/>
</dbReference>
<dbReference type="PROSITE" id="PS51063">
    <property type="entry name" value="HTH_CRP_2"/>
    <property type="match status" value="1"/>
</dbReference>
<dbReference type="PROSITE" id="PS50042">
    <property type="entry name" value="CNMP_BINDING_3"/>
    <property type="match status" value="1"/>
</dbReference>
<comment type="caution">
    <text evidence="6">The sequence shown here is derived from an EMBL/GenBank/DDBJ whole genome shotgun (WGS) entry which is preliminary data.</text>
</comment>
<dbReference type="SMART" id="SM00100">
    <property type="entry name" value="cNMP"/>
    <property type="match status" value="1"/>
</dbReference>
<sequence length="217" mass="23259">MGLDQSFWEILDVTDQAALRAAATRVTFEAGSVICHQGDRSRNMLVVSHGRVRVSRFTLSGEEAVLAVRGPGEIIGELSAIDGGGRTSTVTAVDAVSGMVISAQALKKLCEEHPKIVWAVLCVVVSRQRATGDQQDLRTGPSLHRVAAVLLDLAHRGASDMITTVPLSQRELAGIAGISRETLVRALKTLREAGIIETRRTSVEILREDALRSLCGI</sequence>
<dbReference type="SUPFAM" id="SSF51206">
    <property type="entry name" value="cAMP-binding domain-like"/>
    <property type="match status" value="1"/>
</dbReference>
<dbReference type="GO" id="GO:0003700">
    <property type="term" value="F:DNA-binding transcription factor activity"/>
    <property type="evidence" value="ECO:0007669"/>
    <property type="project" value="TreeGrafter"/>
</dbReference>
<evidence type="ECO:0000256" key="2">
    <source>
        <dbReference type="ARBA" id="ARBA00023125"/>
    </source>
</evidence>
<dbReference type="SUPFAM" id="SSF46785">
    <property type="entry name" value="Winged helix' DNA-binding domain"/>
    <property type="match status" value="1"/>
</dbReference>
<reference evidence="6 7" key="1">
    <citation type="submission" date="2015-02" db="EMBL/GenBank/DDBJ databases">
        <authorList>
            <person name="Ju K.-S."/>
            <person name="Doroghazi J.R."/>
            <person name="Metcalf W."/>
        </authorList>
    </citation>
    <scope>NUCLEOTIDE SEQUENCE [LARGE SCALE GENOMIC DNA]</scope>
    <source>
        <strain evidence="6 7">NRRL B-16140</strain>
    </source>
</reference>
<evidence type="ECO:0000313" key="6">
    <source>
        <dbReference type="EMBL" id="KJK51013.1"/>
    </source>
</evidence>
<dbReference type="Pfam" id="PF13545">
    <property type="entry name" value="HTH_Crp_2"/>
    <property type="match status" value="1"/>
</dbReference>
<protein>
    <recommendedName>
        <fullName evidence="8">Crp/Fnr family transcriptional regulator</fullName>
    </recommendedName>
</protein>
<feature type="domain" description="HTH crp-type" evidence="5">
    <location>
        <begin position="140"/>
        <end position="209"/>
    </location>
</feature>
<evidence type="ECO:0000313" key="7">
    <source>
        <dbReference type="Proteomes" id="UP000033393"/>
    </source>
</evidence>
<dbReference type="SMART" id="SM00419">
    <property type="entry name" value="HTH_CRP"/>
    <property type="match status" value="1"/>
</dbReference>
<evidence type="ECO:0008006" key="8">
    <source>
        <dbReference type="Google" id="ProtNLM"/>
    </source>
</evidence>
<dbReference type="EMBL" id="JYJG01000045">
    <property type="protein sequence ID" value="KJK51013.1"/>
    <property type="molecule type" value="Genomic_DNA"/>
</dbReference>
<dbReference type="PRINTS" id="PR00034">
    <property type="entry name" value="HTHCRP"/>
</dbReference>
<keyword evidence="7" id="KW-1185">Reference proteome</keyword>
<dbReference type="InterPro" id="IPR036390">
    <property type="entry name" value="WH_DNA-bd_sf"/>
</dbReference>
<dbReference type="PATRIC" id="fig|68170.10.peg.8952"/>
<proteinExistence type="predicted"/>
<dbReference type="InterPro" id="IPR018490">
    <property type="entry name" value="cNMP-bd_dom_sf"/>
</dbReference>
<dbReference type="InterPro" id="IPR036388">
    <property type="entry name" value="WH-like_DNA-bd_sf"/>
</dbReference>
<dbReference type="GO" id="GO:0003677">
    <property type="term" value="F:DNA binding"/>
    <property type="evidence" value="ECO:0007669"/>
    <property type="project" value="UniProtKB-KW"/>
</dbReference>
<keyword evidence="3" id="KW-0804">Transcription</keyword>
<organism evidence="6 7">
    <name type="scientific">Lentzea aerocolonigenes</name>
    <name type="common">Lechevalieria aerocolonigenes</name>
    <name type="synonym">Saccharothrix aerocolonigenes</name>
    <dbReference type="NCBI Taxonomy" id="68170"/>
    <lineage>
        <taxon>Bacteria</taxon>
        <taxon>Bacillati</taxon>
        <taxon>Actinomycetota</taxon>
        <taxon>Actinomycetes</taxon>
        <taxon>Pseudonocardiales</taxon>
        <taxon>Pseudonocardiaceae</taxon>
        <taxon>Lentzea</taxon>
    </lineage>
</organism>
<dbReference type="PANTHER" id="PTHR24567:SF74">
    <property type="entry name" value="HTH-TYPE TRANSCRIPTIONAL REGULATOR ARCR"/>
    <property type="match status" value="1"/>
</dbReference>
<dbReference type="OrthoDB" id="41390at2"/>
<feature type="domain" description="Cyclic nucleotide-binding" evidence="4">
    <location>
        <begin position="7"/>
        <end position="109"/>
    </location>
</feature>
<dbReference type="Gene3D" id="2.60.120.10">
    <property type="entry name" value="Jelly Rolls"/>
    <property type="match status" value="1"/>
</dbReference>
<evidence type="ECO:0000256" key="3">
    <source>
        <dbReference type="ARBA" id="ARBA00023163"/>
    </source>
</evidence>
<dbReference type="CDD" id="cd00038">
    <property type="entry name" value="CAP_ED"/>
    <property type="match status" value="1"/>
</dbReference>
<evidence type="ECO:0000259" key="4">
    <source>
        <dbReference type="PROSITE" id="PS50042"/>
    </source>
</evidence>
<dbReference type="Gene3D" id="1.10.10.10">
    <property type="entry name" value="Winged helix-like DNA-binding domain superfamily/Winged helix DNA-binding domain"/>
    <property type="match status" value="1"/>
</dbReference>
<dbReference type="Pfam" id="PF00027">
    <property type="entry name" value="cNMP_binding"/>
    <property type="match status" value="1"/>
</dbReference>
<dbReference type="PANTHER" id="PTHR24567">
    <property type="entry name" value="CRP FAMILY TRANSCRIPTIONAL REGULATORY PROTEIN"/>
    <property type="match status" value="1"/>
</dbReference>
<dbReference type="InterPro" id="IPR000595">
    <property type="entry name" value="cNMP-bd_dom"/>
</dbReference>
<keyword evidence="2" id="KW-0238">DNA-binding</keyword>
<name>A0A0F0HBK7_LENAE</name>
<dbReference type="InterPro" id="IPR050397">
    <property type="entry name" value="Env_Response_Regulators"/>
</dbReference>
<evidence type="ECO:0000256" key="1">
    <source>
        <dbReference type="ARBA" id="ARBA00023015"/>
    </source>
</evidence>
<keyword evidence="1" id="KW-0805">Transcription regulation</keyword>
<dbReference type="Proteomes" id="UP000033393">
    <property type="component" value="Unassembled WGS sequence"/>
</dbReference>
<accession>A0A0F0HBK7</accession>
<dbReference type="GO" id="GO:0005829">
    <property type="term" value="C:cytosol"/>
    <property type="evidence" value="ECO:0007669"/>
    <property type="project" value="TreeGrafter"/>
</dbReference>
<dbReference type="InterPro" id="IPR012318">
    <property type="entry name" value="HTH_CRP"/>
</dbReference>